<keyword evidence="6" id="KW-1185">Reference proteome</keyword>
<evidence type="ECO:0000313" key="5">
    <source>
        <dbReference type="EMBL" id="MDR6244047.1"/>
    </source>
</evidence>
<accession>A0ABU1J0B7</accession>
<comment type="caution">
    <text evidence="5">The sequence shown here is derived from an EMBL/GenBank/DDBJ whole genome shotgun (WGS) entry which is preliminary data.</text>
</comment>
<dbReference type="InterPro" id="IPR050624">
    <property type="entry name" value="HTH-type_Tx_Regulator"/>
</dbReference>
<sequence>MPDSFSSTPQPAGAVPSSIHHSAKTLKLDPRIVRTRALLRDALIQLMEQQPYDKITIQHIATQATVNRKTFYLHYETKDHLLYAVTDELLGELFGEARDANSFDQSVEELQRYIAGRIFTYIIRYQRFFEVMFERQAMSNFVQYMKQYIARFYEEKFAKLPDNKLPVHKDVIASYISSAYVGVIHWWLREGMPYTPEEMTEQMIVLNSNGPIRLIQQQ</sequence>
<feature type="domain" description="HTH tetR-type" evidence="4">
    <location>
        <begin position="33"/>
        <end position="93"/>
    </location>
</feature>
<evidence type="ECO:0000256" key="1">
    <source>
        <dbReference type="ARBA" id="ARBA00023125"/>
    </source>
</evidence>
<proteinExistence type="predicted"/>
<evidence type="ECO:0000256" key="2">
    <source>
        <dbReference type="PROSITE-ProRule" id="PRU00335"/>
    </source>
</evidence>
<reference evidence="5 6" key="1">
    <citation type="submission" date="2023-07" db="EMBL/GenBank/DDBJ databases">
        <title>Genomic Encyclopedia of Type Strains, Phase IV (KMG-IV): sequencing the most valuable type-strain genomes for metagenomic binning, comparative biology and taxonomic classification.</title>
        <authorList>
            <person name="Goeker M."/>
        </authorList>
    </citation>
    <scope>NUCLEOTIDE SEQUENCE [LARGE SCALE GENOMIC DNA]</scope>
    <source>
        <strain evidence="5 6">DSM 22170</strain>
    </source>
</reference>
<dbReference type="PANTHER" id="PTHR43479">
    <property type="entry name" value="ACREF/ENVCD OPERON REPRESSOR-RELATED"/>
    <property type="match status" value="1"/>
</dbReference>
<keyword evidence="1 2" id="KW-0238">DNA-binding</keyword>
<dbReference type="SUPFAM" id="SSF46689">
    <property type="entry name" value="Homeodomain-like"/>
    <property type="match status" value="1"/>
</dbReference>
<dbReference type="PROSITE" id="PS50977">
    <property type="entry name" value="HTH_TETR_2"/>
    <property type="match status" value="1"/>
</dbReference>
<name>A0ABU1J0B7_9BACL</name>
<feature type="DNA-binding region" description="H-T-H motif" evidence="2">
    <location>
        <begin position="56"/>
        <end position="75"/>
    </location>
</feature>
<dbReference type="InterPro" id="IPR001647">
    <property type="entry name" value="HTH_TetR"/>
</dbReference>
<feature type="region of interest" description="Disordered" evidence="3">
    <location>
        <begin position="1"/>
        <end position="21"/>
    </location>
</feature>
<organism evidence="5 6">
    <name type="scientific">Paenibacillus hunanensis</name>
    <dbReference type="NCBI Taxonomy" id="539262"/>
    <lineage>
        <taxon>Bacteria</taxon>
        <taxon>Bacillati</taxon>
        <taxon>Bacillota</taxon>
        <taxon>Bacilli</taxon>
        <taxon>Bacillales</taxon>
        <taxon>Paenibacillaceae</taxon>
        <taxon>Paenibacillus</taxon>
    </lineage>
</organism>
<dbReference type="PANTHER" id="PTHR43479:SF7">
    <property type="entry name" value="TETR-FAMILY TRANSCRIPTIONAL REGULATOR"/>
    <property type="match status" value="1"/>
</dbReference>
<dbReference type="InterPro" id="IPR009057">
    <property type="entry name" value="Homeodomain-like_sf"/>
</dbReference>
<evidence type="ECO:0000259" key="4">
    <source>
        <dbReference type="PROSITE" id="PS50977"/>
    </source>
</evidence>
<feature type="compositionally biased region" description="Polar residues" evidence="3">
    <location>
        <begin position="1"/>
        <end position="10"/>
    </location>
</feature>
<dbReference type="InterPro" id="IPR039532">
    <property type="entry name" value="TetR_C_Firmicutes"/>
</dbReference>
<dbReference type="Proteomes" id="UP001185028">
    <property type="component" value="Unassembled WGS sequence"/>
</dbReference>
<gene>
    <name evidence="5" type="ORF">JOC58_001940</name>
</gene>
<dbReference type="Gene3D" id="1.10.357.10">
    <property type="entry name" value="Tetracycline Repressor, domain 2"/>
    <property type="match status" value="1"/>
</dbReference>
<dbReference type="EMBL" id="JAVDQH010000006">
    <property type="protein sequence ID" value="MDR6244047.1"/>
    <property type="molecule type" value="Genomic_DNA"/>
</dbReference>
<evidence type="ECO:0000256" key="3">
    <source>
        <dbReference type="SAM" id="MobiDB-lite"/>
    </source>
</evidence>
<dbReference type="Pfam" id="PF00440">
    <property type="entry name" value="TetR_N"/>
    <property type="match status" value="1"/>
</dbReference>
<dbReference type="RefSeq" id="WP_188775824.1">
    <property type="nucleotide sequence ID" value="NZ_BMMB01000005.1"/>
</dbReference>
<dbReference type="Pfam" id="PF14278">
    <property type="entry name" value="TetR_C_8"/>
    <property type="match status" value="1"/>
</dbReference>
<protein>
    <submittedName>
        <fullName evidence="5">AcrR family transcriptional regulator</fullName>
    </submittedName>
</protein>
<evidence type="ECO:0000313" key="6">
    <source>
        <dbReference type="Proteomes" id="UP001185028"/>
    </source>
</evidence>